<keyword evidence="2" id="KW-1185">Reference proteome</keyword>
<dbReference type="EMBL" id="JAVRHP010000047">
    <property type="protein sequence ID" value="MDT0650539.1"/>
    <property type="molecule type" value="Genomic_DNA"/>
</dbReference>
<reference evidence="1 2" key="1">
    <citation type="submission" date="2023-09" db="EMBL/GenBank/DDBJ databases">
        <authorList>
            <person name="Rey-Velasco X."/>
        </authorList>
    </citation>
    <scope>NUCLEOTIDE SEQUENCE [LARGE SCALE GENOMIC DNA]</scope>
    <source>
        <strain evidence="1 2">F297</strain>
    </source>
</reference>
<sequence length="182" mass="20645">MKKNAGFLKIIILCCAVFLTGCVKDVDFSQAKDIVLSPDIQSNLVLYEVGESDFVDPVTQEMRTVIIDTVRLEFLDDDYIQNDLNSVEFYFRNINTFPQAFVSRVHFLSATGRKQFSVNYPISPGSSDNPVSTERIEVMGADRIEQVKNSIIMVVELEVQTNQEDFTGNLEFASKGLFKFEF</sequence>
<evidence type="ECO:0008006" key="3">
    <source>
        <dbReference type="Google" id="ProtNLM"/>
    </source>
</evidence>
<dbReference type="Proteomes" id="UP001248819">
    <property type="component" value="Unassembled WGS sequence"/>
</dbReference>
<dbReference type="RefSeq" id="WP_311484713.1">
    <property type="nucleotide sequence ID" value="NZ_JAVRHP010000047.1"/>
</dbReference>
<protein>
    <recommendedName>
        <fullName evidence="3">Lipoprotein</fullName>
    </recommendedName>
</protein>
<name>A0ABU3CVZ8_9FLAO</name>
<accession>A0ABU3CVZ8</accession>
<organism evidence="1 2">
    <name type="scientific">Autumnicola edwardsiae</name>
    <dbReference type="NCBI Taxonomy" id="3075594"/>
    <lineage>
        <taxon>Bacteria</taxon>
        <taxon>Pseudomonadati</taxon>
        <taxon>Bacteroidota</taxon>
        <taxon>Flavobacteriia</taxon>
        <taxon>Flavobacteriales</taxon>
        <taxon>Flavobacteriaceae</taxon>
        <taxon>Autumnicola</taxon>
    </lineage>
</organism>
<evidence type="ECO:0000313" key="2">
    <source>
        <dbReference type="Proteomes" id="UP001248819"/>
    </source>
</evidence>
<gene>
    <name evidence="1" type="ORF">RM529_10295</name>
</gene>
<evidence type="ECO:0000313" key="1">
    <source>
        <dbReference type="EMBL" id="MDT0650539.1"/>
    </source>
</evidence>
<comment type="caution">
    <text evidence="1">The sequence shown here is derived from an EMBL/GenBank/DDBJ whole genome shotgun (WGS) entry which is preliminary data.</text>
</comment>
<proteinExistence type="predicted"/>
<dbReference type="PROSITE" id="PS51257">
    <property type="entry name" value="PROKAR_LIPOPROTEIN"/>
    <property type="match status" value="1"/>
</dbReference>